<evidence type="ECO:0000313" key="17">
    <source>
        <dbReference type="EMBL" id="RED48532.1"/>
    </source>
</evidence>
<dbReference type="InterPro" id="IPR023465">
    <property type="entry name" value="Riboflavin_kinase_dom_sf"/>
</dbReference>
<dbReference type="InterPro" id="IPR014729">
    <property type="entry name" value="Rossmann-like_a/b/a_fold"/>
</dbReference>
<dbReference type="GO" id="GO:0006747">
    <property type="term" value="P:FAD biosynthetic process"/>
    <property type="evidence" value="ECO:0007669"/>
    <property type="project" value="UniProtKB-UniRule"/>
</dbReference>
<keyword evidence="12" id="KW-0511">Multifunctional enzyme</keyword>
<evidence type="ECO:0000256" key="8">
    <source>
        <dbReference type="ARBA" id="ARBA00022741"/>
    </source>
</evidence>
<comment type="function">
    <text evidence="1">Catalyzes the phosphorylation of riboflavin to FMN followed by the adenylation of FMN to FAD.</text>
</comment>
<dbReference type="SUPFAM" id="SSF52374">
    <property type="entry name" value="Nucleotidylyl transferase"/>
    <property type="match status" value="1"/>
</dbReference>
<evidence type="ECO:0000256" key="2">
    <source>
        <dbReference type="ARBA" id="ARBA00004726"/>
    </source>
</evidence>
<dbReference type="SUPFAM" id="SSF82114">
    <property type="entry name" value="Riboflavin kinase-like"/>
    <property type="match status" value="1"/>
</dbReference>
<dbReference type="GO" id="GO:0003919">
    <property type="term" value="F:FMN adenylyltransferase activity"/>
    <property type="evidence" value="ECO:0007669"/>
    <property type="project" value="UniProtKB-UniRule"/>
</dbReference>
<evidence type="ECO:0000313" key="18">
    <source>
        <dbReference type="Proteomes" id="UP000256845"/>
    </source>
</evidence>
<dbReference type="PIRSF" id="PIRSF004491">
    <property type="entry name" value="FAD_Synth"/>
    <property type="match status" value="1"/>
</dbReference>
<dbReference type="Pfam" id="PF06574">
    <property type="entry name" value="FAD_syn"/>
    <property type="match status" value="1"/>
</dbReference>
<keyword evidence="6 15" id="KW-0808">Transferase</keyword>
<dbReference type="Pfam" id="PF01687">
    <property type="entry name" value="Flavokinase"/>
    <property type="match status" value="1"/>
</dbReference>
<dbReference type="EC" id="2.7.7.2" evidence="15"/>
<dbReference type="GO" id="GO:0005524">
    <property type="term" value="F:ATP binding"/>
    <property type="evidence" value="ECO:0007669"/>
    <property type="project" value="UniProtKB-UniRule"/>
</dbReference>
<evidence type="ECO:0000256" key="14">
    <source>
        <dbReference type="ARBA" id="ARBA00049494"/>
    </source>
</evidence>
<evidence type="ECO:0000256" key="3">
    <source>
        <dbReference type="ARBA" id="ARBA00005201"/>
    </source>
</evidence>
<comment type="pathway">
    <text evidence="2 15">Cofactor biosynthesis; FAD biosynthesis; FAD from FMN: step 1/1.</text>
</comment>
<comment type="caution">
    <text evidence="17">The sequence shown here is derived from an EMBL/GenBank/DDBJ whole genome shotgun (WGS) entry which is preliminary data.</text>
</comment>
<dbReference type="EC" id="2.7.1.26" evidence="15"/>
<dbReference type="Gene3D" id="2.40.30.30">
    <property type="entry name" value="Riboflavin kinase-like"/>
    <property type="match status" value="1"/>
</dbReference>
<evidence type="ECO:0000256" key="7">
    <source>
        <dbReference type="ARBA" id="ARBA00022695"/>
    </source>
</evidence>
<dbReference type="NCBIfam" id="NF004162">
    <property type="entry name" value="PRK05627.1-5"/>
    <property type="match status" value="1"/>
</dbReference>
<dbReference type="UniPathway" id="UPA00276">
    <property type="reaction ID" value="UER00406"/>
</dbReference>
<evidence type="ECO:0000256" key="6">
    <source>
        <dbReference type="ARBA" id="ARBA00022679"/>
    </source>
</evidence>
<gene>
    <name evidence="17" type="ORF">DFP90_10735</name>
</gene>
<dbReference type="SMART" id="SM00904">
    <property type="entry name" value="Flavokinase"/>
    <property type="match status" value="1"/>
</dbReference>
<keyword evidence="5 15" id="KW-0288">FMN</keyword>
<keyword evidence="8 15" id="KW-0547">Nucleotide-binding</keyword>
<dbReference type="OrthoDB" id="9803667at2"/>
<comment type="catalytic activity">
    <reaction evidence="13 15">
        <text>riboflavin + ATP = FMN + ADP + H(+)</text>
        <dbReference type="Rhea" id="RHEA:14357"/>
        <dbReference type="ChEBI" id="CHEBI:15378"/>
        <dbReference type="ChEBI" id="CHEBI:30616"/>
        <dbReference type="ChEBI" id="CHEBI:57986"/>
        <dbReference type="ChEBI" id="CHEBI:58210"/>
        <dbReference type="ChEBI" id="CHEBI:456216"/>
        <dbReference type="EC" id="2.7.1.26"/>
    </reaction>
</comment>
<evidence type="ECO:0000259" key="16">
    <source>
        <dbReference type="SMART" id="SM00904"/>
    </source>
</evidence>
<dbReference type="UniPathway" id="UPA00277">
    <property type="reaction ID" value="UER00407"/>
</dbReference>
<dbReference type="GO" id="GO:0009398">
    <property type="term" value="P:FMN biosynthetic process"/>
    <property type="evidence" value="ECO:0007669"/>
    <property type="project" value="UniProtKB-UniRule"/>
</dbReference>
<protein>
    <recommendedName>
        <fullName evidence="15">Riboflavin biosynthesis protein</fullName>
    </recommendedName>
    <domain>
        <recommendedName>
            <fullName evidence="15">Riboflavin kinase</fullName>
            <ecNumber evidence="15">2.7.1.26</ecNumber>
        </recommendedName>
        <alternativeName>
            <fullName evidence="15">Flavokinase</fullName>
        </alternativeName>
    </domain>
    <domain>
        <recommendedName>
            <fullName evidence="15">FMN adenylyltransferase</fullName>
            <ecNumber evidence="15">2.7.7.2</ecNumber>
        </recommendedName>
        <alternativeName>
            <fullName evidence="15">FAD pyrophosphorylase</fullName>
        </alternativeName>
        <alternativeName>
            <fullName evidence="15">FAD synthase</fullName>
        </alternativeName>
    </domain>
</protein>
<dbReference type="AlphaFoldDB" id="A0A3D9HGA5"/>
<dbReference type="PANTHER" id="PTHR22749">
    <property type="entry name" value="RIBOFLAVIN KINASE/FMN ADENYLYLTRANSFERASE"/>
    <property type="match status" value="1"/>
</dbReference>
<keyword evidence="4 15" id="KW-0285">Flavoprotein</keyword>
<evidence type="ECO:0000256" key="15">
    <source>
        <dbReference type="PIRNR" id="PIRNR004491"/>
    </source>
</evidence>
<keyword evidence="11 15" id="KW-0067">ATP-binding</keyword>
<dbReference type="InterPro" id="IPR023468">
    <property type="entry name" value="Riboflavin_kinase"/>
</dbReference>
<feature type="domain" description="Riboflavin kinase" evidence="16">
    <location>
        <begin position="181"/>
        <end position="308"/>
    </location>
</feature>
<keyword evidence="9 15" id="KW-0418">Kinase</keyword>
<dbReference type="GO" id="GO:0009231">
    <property type="term" value="P:riboflavin biosynthetic process"/>
    <property type="evidence" value="ECO:0007669"/>
    <property type="project" value="InterPro"/>
</dbReference>
<dbReference type="InterPro" id="IPR015865">
    <property type="entry name" value="Riboflavin_kinase_bac/euk"/>
</dbReference>
<evidence type="ECO:0000256" key="4">
    <source>
        <dbReference type="ARBA" id="ARBA00022630"/>
    </source>
</evidence>
<keyword evidence="18" id="KW-1185">Reference proteome</keyword>
<proteinExistence type="inferred from homology"/>
<dbReference type="Gene3D" id="3.40.50.620">
    <property type="entry name" value="HUPs"/>
    <property type="match status" value="1"/>
</dbReference>
<evidence type="ECO:0000256" key="13">
    <source>
        <dbReference type="ARBA" id="ARBA00047880"/>
    </source>
</evidence>
<sequence length="314" mass="35237">MKIVRANETLPEHMRGGVVVIGNFDGVHRGHQAVIGQAWDLAREMDVPLVVLTFEPHPRSYFRPDDAPFRLTPFENKAHHIEALGVDCLLALDFGPTLAEMSAEDFVQVILVEQLNAAHVVVGYDFCFGKGRTGNPDMMREWGGFPVTAIEPVASVDEEIFSSTRIRDYLRNGMPGQAAALLGRPFEFEGSVQKGDQVGRTIGFPTANVKLSDYLRPLYGVYAVRLGLEWNHKVSWYDAIANFGKRPTVDGLRELLEVHIFDFDEDLYDRVVRVALIEFIRPEMKFEGLDALKAQIEEDCHVARRILQTRAAGA</sequence>
<organism evidence="17 18">
    <name type="scientific">Aestuariispira insulae</name>
    <dbReference type="NCBI Taxonomy" id="1461337"/>
    <lineage>
        <taxon>Bacteria</taxon>
        <taxon>Pseudomonadati</taxon>
        <taxon>Pseudomonadota</taxon>
        <taxon>Alphaproteobacteria</taxon>
        <taxon>Rhodospirillales</taxon>
        <taxon>Kiloniellaceae</taxon>
        <taxon>Aestuariispira</taxon>
    </lineage>
</organism>
<comment type="pathway">
    <text evidence="3 15">Cofactor biosynthesis; FMN biosynthesis; FMN from riboflavin (ATP route): step 1/1.</text>
</comment>
<dbReference type="Proteomes" id="UP000256845">
    <property type="component" value="Unassembled WGS sequence"/>
</dbReference>
<dbReference type="FunFam" id="3.40.50.620:FF:000021">
    <property type="entry name" value="Riboflavin biosynthesis protein"/>
    <property type="match status" value="1"/>
</dbReference>
<dbReference type="InterPro" id="IPR015864">
    <property type="entry name" value="FAD_synthase"/>
</dbReference>
<dbReference type="NCBIfam" id="TIGR00083">
    <property type="entry name" value="ribF"/>
    <property type="match status" value="1"/>
</dbReference>
<evidence type="ECO:0000256" key="10">
    <source>
        <dbReference type="ARBA" id="ARBA00022827"/>
    </source>
</evidence>
<reference evidence="17 18" key="1">
    <citation type="submission" date="2018-07" db="EMBL/GenBank/DDBJ databases">
        <title>Genomic Encyclopedia of Type Strains, Phase III (KMG-III): the genomes of soil and plant-associated and newly described type strains.</title>
        <authorList>
            <person name="Whitman W."/>
        </authorList>
    </citation>
    <scope>NUCLEOTIDE SEQUENCE [LARGE SCALE GENOMIC DNA]</scope>
    <source>
        <strain evidence="17 18">CECT 8488</strain>
    </source>
</reference>
<evidence type="ECO:0000256" key="1">
    <source>
        <dbReference type="ARBA" id="ARBA00002121"/>
    </source>
</evidence>
<dbReference type="InterPro" id="IPR002606">
    <property type="entry name" value="Riboflavin_kinase_bac"/>
</dbReference>
<dbReference type="EMBL" id="QRDW01000007">
    <property type="protein sequence ID" value="RED48532.1"/>
    <property type="molecule type" value="Genomic_DNA"/>
</dbReference>
<dbReference type="RefSeq" id="WP_115937481.1">
    <property type="nucleotide sequence ID" value="NZ_QRDW01000007.1"/>
</dbReference>
<comment type="catalytic activity">
    <reaction evidence="14 15">
        <text>FMN + ATP + H(+) = FAD + diphosphate</text>
        <dbReference type="Rhea" id="RHEA:17237"/>
        <dbReference type="ChEBI" id="CHEBI:15378"/>
        <dbReference type="ChEBI" id="CHEBI:30616"/>
        <dbReference type="ChEBI" id="CHEBI:33019"/>
        <dbReference type="ChEBI" id="CHEBI:57692"/>
        <dbReference type="ChEBI" id="CHEBI:58210"/>
        <dbReference type="EC" id="2.7.7.2"/>
    </reaction>
</comment>
<keyword evidence="10 15" id="KW-0274">FAD</keyword>
<comment type="similarity">
    <text evidence="15">Belongs to the ribF family.</text>
</comment>
<dbReference type="NCBIfam" id="NF004160">
    <property type="entry name" value="PRK05627.1-3"/>
    <property type="match status" value="1"/>
</dbReference>
<evidence type="ECO:0000256" key="11">
    <source>
        <dbReference type="ARBA" id="ARBA00022840"/>
    </source>
</evidence>
<name>A0A3D9HGA5_9PROT</name>
<evidence type="ECO:0000256" key="9">
    <source>
        <dbReference type="ARBA" id="ARBA00022777"/>
    </source>
</evidence>
<dbReference type="PANTHER" id="PTHR22749:SF6">
    <property type="entry name" value="RIBOFLAVIN KINASE"/>
    <property type="match status" value="1"/>
</dbReference>
<evidence type="ECO:0000256" key="12">
    <source>
        <dbReference type="ARBA" id="ARBA00023268"/>
    </source>
</evidence>
<keyword evidence="7 15" id="KW-0548">Nucleotidyltransferase</keyword>
<accession>A0A3D9HGA5</accession>
<evidence type="ECO:0000256" key="5">
    <source>
        <dbReference type="ARBA" id="ARBA00022643"/>
    </source>
</evidence>
<dbReference type="CDD" id="cd02064">
    <property type="entry name" value="FAD_synthetase_N"/>
    <property type="match status" value="1"/>
</dbReference>
<dbReference type="GO" id="GO:0008531">
    <property type="term" value="F:riboflavin kinase activity"/>
    <property type="evidence" value="ECO:0007669"/>
    <property type="project" value="UniProtKB-UniRule"/>
</dbReference>